<keyword evidence="4" id="KW-0802">TPR repeat</keyword>
<sequence>MRARQKLAAGAADEAVREYEALLEAEPNHLEALNAVGMWALRGGNQPRALRLLRQALSCAPEDALSLSNLAQVHHAGGDLEAALQCYRQLLQAQPGAYAARLSAARLLELQGQPGVALPHYFRAISDAQREGRWLSQDSTPRALRELVLHAMRTVDHGREALFQPMRQRWQQRYGMGEMRRVEKALRIYLGQLAPDYPDPHQRPTFLFLPDLPASPYLDKRRIVQTQQLEDNWRAVREELEGLLQAQFKGAERVFHNDALEQANLRGNGRDPKWNGFYFERHGEQRQDNRLACPRTTALLDTLPLCRIRDHSPETMFSALWPGTHLLPHQGITNTRVVGHLALIVPPDCALRVVDQTYHWREGEVVVFDDTYMHEAWNRSEQLRVVLIFDLWHPDLSAAECEMIAELVAAIGDFRVAAERF</sequence>
<protein>
    <submittedName>
        <fullName evidence="6">Aspartate beta-hydroxylase</fullName>
    </submittedName>
</protein>
<dbReference type="SMART" id="SM00028">
    <property type="entry name" value="TPR"/>
    <property type="match status" value="2"/>
</dbReference>
<keyword evidence="7" id="KW-1185">Reference proteome</keyword>
<keyword evidence="2" id="KW-0223">Dioxygenase</keyword>
<dbReference type="InterPro" id="IPR019734">
    <property type="entry name" value="TPR_rpt"/>
</dbReference>
<reference evidence="7" key="1">
    <citation type="submission" date="2016-10" db="EMBL/GenBank/DDBJ databases">
        <authorList>
            <person name="Varghese N."/>
            <person name="Submissions S."/>
        </authorList>
    </citation>
    <scope>NUCLEOTIDE SEQUENCE [LARGE SCALE GENOMIC DNA]</scope>
    <source>
        <strain evidence="7">DSM 25927</strain>
    </source>
</reference>
<evidence type="ECO:0000313" key="6">
    <source>
        <dbReference type="EMBL" id="SER07270.1"/>
    </source>
</evidence>
<dbReference type="STRING" id="489703.SAMN04488038_11549"/>
<feature type="domain" description="Aspartyl/asparaginy/proline hydroxylase" evidence="5">
    <location>
        <begin position="230"/>
        <end position="394"/>
    </location>
</feature>
<comment type="similarity">
    <text evidence="1">Belongs to the aspartyl/asparaginyl beta-hydroxylase family.</text>
</comment>
<dbReference type="OrthoDB" id="21665at2"/>
<dbReference type="PANTHER" id="PTHR46332:SF5">
    <property type="entry name" value="ASPARTATE BETA-HYDROXYLASE DOMAIN CONTAINING 2"/>
    <property type="match status" value="1"/>
</dbReference>
<feature type="repeat" description="TPR" evidence="4">
    <location>
        <begin position="64"/>
        <end position="97"/>
    </location>
</feature>
<dbReference type="InterPro" id="IPR007803">
    <property type="entry name" value="Asp/Arg/Pro-Hydrxlase"/>
</dbReference>
<organism evidence="6 7">
    <name type="scientific">Solimonas aquatica</name>
    <dbReference type="NCBI Taxonomy" id="489703"/>
    <lineage>
        <taxon>Bacteria</taxon>
        <taxon>Pseudomonadati</taxon>
        <taxon>Pseudomonadota</taxon>
        <taxon>Gammaproteobacteria</taxon>
        <taxon>Nevskiales</taxon>
        <taxon>Nevskiaceae</taxon>
        <taxon>Solimonas</taxon>
    </lineage>
</organism>
<dbReference type="InterPro" id="IPR011990">
    <property type="entry name" value="TPR-like_helical_dom_sf"/>
</dbReference>
<evidence type="ECO:0000259" key="5">
    <source>
        <dbReference type="Pfam" id="PF05118"/>
    </source>
</evidence>
<evidence type="ECO:0000256" key="1">
    <source>
        <dbReference type="ARBA" id="ARBA00007730"/>
    </source>
</evidence>
<evidence type="ECO:0000256" key="3">
    <source>
        <dbReference type="ARBA" id="ARBA00023002"/>
    </source>
</evidence>
<dbReference type="Pfam" id="PF05118">
    <property type="entry name" value="Asp_Arg_Hydrox"/>
    <property type="match status" value="1"/>
</dbReference>
<dbReference type="EMBL" id="FOFS01000015">
    <property type="protein sequence ID" value="SER07270.1"/>
    <property type="molecule type" value="Genomic_DNA"/>
</dbReference>
<evidence type="ECO:0000313" key="7">
    <source>
        <dbReference type="Proteomes" id="UP000199233"/>
    </source>
</evidence>
<evidence type="ECO:0000256" key="4">
    <source>
        <dbReference type="PROSITE-ProRule" id="PRU00339"/>
    </source>
</evidence>
<evidence type="ECO:0000256" key="2">
    <source>
        <dbReference type="ARBA" id="ARBA00022964"/>
    </source>
</evidence>
<dbReference type="RefSeq" id="WP_093289037.1">
    <property type="nucleotide sequence ID" value="NZ_FOFS01000015.1"/>
</dbReference>
<gene>
    <name evidence="6" type="ORF">SAMN04488038_11549</name>
</gene>
<dbReference type="SUPFAM" id="SSF48452">
    <property type="entry name" value="TPR-like"/>
    <property type="match status" value="1"/>
</dbReference>
<dbReference type="Gene3D" id="1.25.40.10">
    <property type="entry name" value="Tetratricopeptide repeat domain"/>
    <property type="match status" value="1"/>
</dbReference>
<dbReference type="Gene3D" id="2.60.120.330">
    <property type="entry name" value="B-lactam Antibiotic, Isopenicillin N Synthase, Chain"/>
    <property type="match status" value="1"/>
</dbReference>
<dbReference type="InterPro" id="IPR027443">
    <property type="entry name" value="IPNS-like_sf"/>
</dbReference>
<dbReference type="GO" id="GO:0016020">
    <property type="term" value="C:membrane"/>
    <property type="evidence" value="ECO:0007669"/>
    <property type="project" value="TreeGrafter"/>
</dbReference>
<proteinExistence type="inferred from homology"/>
<name>A0A1H9L7D3_9GAMM</name>
<dbReference type="GO" id="GO:0051213">
    <property type="term" value="F:dioxygenase activity"/>
    <property type="evidence" value="ECO:0007669"/>
    <property type="project" value="UniProtKB-KW"/>
</dbReference>
<dbReference type="Pfam" id="PF13432">
    <property type="entry name" value="TPR_16"/>
    <property type="match status" value="2"/>
</dbReference>
<dbReference type="PROSITE" id="PS50005">
    <property type="entry name" value="TPR"/>
    <property type="match status" value="1"/>
</dbReference>
<dbReference type="AlphaFoldDB" id="A0A1H9L7D3"/>
<accession>A0A1H9L7D3</accession>
<keyword evidence="3" id="KW-0560">Oxidoreductase</keyword>
<dbReference type="SUPFAM" id="SSF51197">
    <property type="entry name" value="Clavaminate synthase-like"/>
    <property type="match status" value="1"/>
</dbReference>
<dbReference type="InterPro" id="IPR051821">
    <property type="entry name" value="Asp/Asn_beta-hydroxylase"/>
</dbReference>
<dbReference type="PANTHER" id="PTHR46332">
    <property type="entry name" value="ASPARTATE BETA-HYDROXYLASE DOMAIN-CONTAINING PROTEIN 2"/>
    <property type="match status" value="1"/>
</dbReference>
<dbReference type="Proteomes" id="UP000199233">
    <property type="component" value="Unassembled WGS sequence"/>
</dbReference>